<dbReference type="InterPro" id="IPR052306">
    <property type="entry name" value="CYP450_71D"/>
</dbReference>
<evidence type="ECO:0000256" key="9">
    <source>
        <dbReference type="ARBA" id="ARBA00023004"/>
    </source>
</evidence>
<organism evidence="12 13">
    <name type="scientific">Trifolium medium</name>
    <dbReference type="NCBI Taxonomy" id="97028"/>
    <lineage>
        <taxon>Eukaryota</taxon>
        <taxon>Viridiplantae</taxon>
        <taxon>Streptophyta</taxon>
        <taxon>Embryophyta</taxon>
        <taxon>Tracheophyta</taxon>
        <taxon>Spermatophyta</taxon>
        <taxon>Magnoliopsida</taxon>
        <taxon>eudicotyledons</taxon>
        <taxon>Gunneridae</taxon>
        <taxon>Pentapetalae</taxon>
        <taxon>rosids</taxon>
        <taxon>fabids</taxon>
        <taxon>Fabales</taxon>
        <taxon>Fabaceae</taxon>
        <taxon>Papilionoideae</taxon>
        <taxon>50 kb inversion clade</taxon>
        <taxon>NPAAA clade</taxon>
        <taxon>Hologalegina</taxon>
        <taxon>IRL clade</taxon>
        <taxon>Trifolieae</taxon>
        <taxon>Trifolium</taxon>
    </lineage>
</organism>
<sequence>MEQDEFISAVRELILLASGFYVGDLFPSAKWLQNVTGMRPKLEKLHKKIDRILEIIINDHKETKSRTKDCLFEGEEDFIDVLLKFED</sequence>
<evidence type="ECO:0000256" key="3">
    <source>
        <dbReference type="ARBA" id="ARBA00010617"/>
    </source>
</evidence>
<keyword evidence="6" id="KW-0479">Metal-binding</keyword>
<protein>
    <submittedName>
        <fullName evidence="12">Cytochrome P450 71D11-like</fullName>
    </submittedName>
</protein>
<dbReference type="PANTHER" id="PTHR47953">
    <property type="entry name" value="OS08G0105600 PROTEIN"/>
    <property type="match status" value="1"/>
</dbReference>
<keyword evidence="5" id="KW-0812">Transmembrane</keyword>
<keyword evidence="4" id="KW-0349">Heme</keyword>
<evidence type="ECO:0000256" key="1">
    <source>
        <dbReference type="ARBA" id="ARBA00001971"/>
    </source>
</evidence>
<evidence type="ECO:0000256" key="10">
    <source>
        <dbReference type="ARBA" id="ARBA00023033"/>
    </source>
</evidence>
<keyword evidence="9" id="KW-0408">Iron</keyword>
<dbReference type="EMBL" id="LXQA010299936">
    <property type="protein sequence ID" value="MCI42080.1"/>
    <property type="molecule type" value="Genomic_DNA"/>
</dbReference>
<dbReference type="InterPro" id="IPR036396">
    <property type="entry name" value="Cyt_P450_sf"/>
</dbReference>
<comment type="caution">
    <text evidence="12">The sequence shown here is derived from an EMBL/GenBank/DDBJ whole genome shotgun (WGS) entry which is preliminary data.</text>
</comment>
<keyword evidence="8" id="KW-0560">Oxidoreductase</keyword>
<comment type="cofactor">
    <cofactor evidence="1">
        <name>heme</name>
        <dbReference type="ChEBI" id="CHEBI:30413"/>
    </cofactor>
</comment>
<evidence type="ECO:0000256" key="5">
    <source>
        <dbReference type="ARBA" id="ARBA00022692"/>
    </source>
</evidence>
<dbReference type="Gene3D" id="1.10.630.10">
    <property type="entry name" value="Cytochrome P450"/>
    <property type="match status" value="1"/>
</dbReference>
<evidence type="ECO:0000313" key="12">
    <source>
        <dbReference type="EMBL" id="MCI42080.1"/>
    </source>
</evidence>
<proteinExistence type="inferred from homology"/>
<feature type="non-terminal residue" evidence="12">
    <location>
        <position position="87"/>
    </location>
</feature>
<dbReference type="GO" id="GO:0004497">
    <property type="term" value="F:monooxygenase activity"/>
    <property type="evidence" value="ECO:0007669"/>
    <property type="project" value="UniProtKB-KW"/>
</dbReference>
<name>A0A392S243_9FABA</name>
<evidence type="ECO:0000256" key="6">
    <source>
        <dbReference type="ARBA" id="ARBA00022723"/>
    </source>
</evidence>
<keyword evidence="11" id="KW-0472">Membrane</keyword>
<evidence type="ECO:0000256" key="2">
    <source>
        <dbReference type="ARBA" id="ARBA00004167"/>
    </source>
</evidence>
<dbReference type="GO" id="GO:0016020">
    <property type="term" value="C:membrane"/>
    <property type="evidence" value="ECO:0007669"/>
    <property type="project" value="UniProtKB-SubCell"/>
</dbReference>
<accession>A0A392S243</accession>
<keyword evidence="13" id="KW-1185">Reference proteome</keyword>
<dbReference type="PANTHER" id="PTHR47953:SF19">
    <property type="entry name" value="OS06G0641600 PROTEIN"/>
    <property type="match status" value="1"/>
</dbReference>
<dbReference type="Proteomes" id="UP000265520">
    <property type="component" value="Unassembled WGS sequence"/>
</dbReference>
<evidence type="ECO:0000256" key="11">
    <source>
        <dbReference type="ARBA" id="ARBA00023136"/>
    </source>
</evidence>
<keyword evidence="10" id="KW-0503">Monooxygenase</keyword>
<keyword evidence="7" id="KW-1133">Transmembrane helix</keyword>
<dbReference type="SUPFAM" id="SSF48264">
    <property type="entry name" value="Cytochrome P450"/>
    <property type="match status" value="1"/>
</dbReference>
<comment type="similarity">
    <text evidence="3">Belongs to the cytochrome P450 family.</text>
</comment>
<dbReference type="GO" id="GO:0005506">
    <property type="term" value="F:iron ion binding"/>
    <property type="evidence" value="ECO:0007669"/>
    <property type="project" value="InterPro"/>
</dbReference>
<comment type="subcellular location">
    <subcellularLocation>
        <location evidence="2">Membrane</location>
        <topology evidence="2">Single-pass membrane protein</topology>
    </subcellularLocation>
</comment>
<dbReference type="GO" id="GO:0020037">
    <property type="term" value="F:heme binding"/>
    <property type="evidence" value="ECO:0007669"/>
    <property type="project" value="InterPro"/>
</dbReference>
<evidence type="ECO:0000256" key="7">
    <source>
        <dbReference type="ARBA" id="ARBA00022989"/>
    </source>
</evidence>
<evidence type="ECO:0000256" key="4">
    <source>
        <dbReference type="ARBA" id="ARBA00022617"/>
    </source>
</evidence>
<evidence type="ECO:0000256" key="8">
    <source>
        <dbReference type="ARBA" id="ARBA00023002"/>
    </source>
</evidence>
<dbReference type="AlphaFoldDB" id="A0A392S243"/>
<evidence type="ECO:0000313" key="13">
    <source>
        <dbReference type="Proteomes" id="UP000265520"/>
    </source>
</evidence>
<reference evidence="12 13" key="1">
    <citation type="journal article" date="2018" name="Front. Plant Sci.">
        <title>Red Clover (Trifolium pratense) and Zigzag Clover (T. medium) - A Picture of Genomic Similarities and Differences.</title>
        <authorList>
            <person name="Dluhosova J."/>
            <person name="Istvanek J."/>
            <person name="Nedelnik J."/>
            <person name="Repkova J."/>
        </authorList>
    </citation>
    <scope>NUCLEOTIDE SEQUENCE [LARGE SCALE GENOMIC DNA]</scope>
    <source>
        <strain evidence="13">cv. 10/8</strain>
        <tissue evidence="12">Leaf</tissue>
    </source>
</reference>
<dbReference type="GO" id="GO:0016705">
    <property type="term" value="F:oxidoreductase activity, acting on paired donors, with incorporation or reduction of molecular oxygen"/>
    <property type="evidence" value="ECO:0007669"/>
    <property type="project" value="InterPro"/>
</dbReference>